<sequence>MLIELNKGIRGRLHLKESYINYSVIRIQLIEVTRVEMLHSTSRIMAMLTAQSETARYKLINLTSNKRDTVVLPKTGLVVTKNVR</sequence>
<dbReference type="EMBL" id="OOIL02004794">
    <property type="protein sequence ID" value="VFQ93080.1"/>
    <property type="molecule type" value="Genomic_DNA"/>
</dbReference>
<dbReference type="AlphaFoldDB" id="A0A484MW60"/>
<name>A0A484MW60_9ASTE</name>
<evidence type="ECO:0000313" key="1">
    <source>
        <dbReference type="EMBL" id="VFQ93080.1"/>
    </source>
</evidence>
<evidence type="ECO:0000313" key="2">
    <source>
        <dbReference type="Proteomes" id="UP000595140"/>
    </source>
</evidence>
<protein>
    <submittedName>
        <fullName evidence="1">Uncharacterized protein</fullName>
    </submittedName>
</protein>
<dbReference type="Proteomes" id="UP000595140">
    <property type="component" value="Unassembled WGS sequence"/>
</dbReference>
<organism evidence="1 2">
    <name type="scientific">Cuscuta campestris</name>
    <dbReference type="NCBI Taxonomy" id="132261"/>
    <lineage>
        <taxon>Eukaryota</taxon>
        <taxon>Viridiplantae</taxon>
        <taxon>Streptophyta</taxon>
        <taxon>Embryophyta</taxon>
        <taxon>Tracheophyta</taxon>
        <taxon>Spermatophyta</taxon>
        <taxon>Magnoliopsida</taxon>
        <taxon>eudicotyledons</taxon>
        <taxon>Gunneridae</taxon>
        <taxon>Pentapetalae</taxon>
        <taxon>asterids</taxon>
        <taxon>lamiids</taxon>
        <taxon>Solanales</taxon>
        <taxon>Convolvulaceae</taxon>
        <taxon>Cuscuteae</taxon>
        <taxon>Cuscuta</taxon>
        <taxon>Cuscuta subgen. Grammica</taxon>
        <taxon>Cuscuta sect. Cleistogrammica</taxon>
    </lineage>
</organism>
<reference evidence="1 2" key="1">
    <citation type="submission" date="2018-04" db="EMBL/GenBank/DDBJ databases">
        <authorList>
            <person name="Vogel A."/>
        </authorList>
    </citation>
    <scope>NUCLEOTIDE SEQUENCE [LARGE SCALE GENOMIC DNA]</scope>
</reference>
<proteinExistence type="predicted"/>
<keyword evidence="2" id="KW-1185">Reference proteome</keyword>
<accession>A0A484MW60</accession>
<gene>
    <name evidence="1" type="ORF">CCAM_LOCUS34856</name>
</gene>